<dbReference type="STRING" id="410764.GA0061103_6967"/>
<dbReference type="PANTHER" id="PTHR13696:SF52">
    <property type="entry name" value="PARA FAMILY PROTEIN CT_582"/>
    <property type="match status" value="1"/>
</dbReference>
<dbReference type="CDD" id="cd02042">
    <property type="entry name" value="ParAB_family"/>
    <property type="match status" value="1"/>
</dbReference>
<accession>A0A1C3X2R5</accession>
<dbReference type="SUPFAM" id="SSF52540">
    <property type="entry name" value="P-loop containing nucleoside triphosphate hydrolases"/>
    <property type="match status" value="1"/>
</dbReference>
<feature type="domain" description="AAA" evidence="1">
    <location>
        <begin position="49"/>
        <end position="244"/>
    </location>
</feature>
<evidence type="ECO:0000259" key="1">
    <source>
        <dbReference type="Pfam" id="PF13614"/>
    </source>
</evidence>
<proteinExistence type="predicted"/>
<keyword evidence="3" id="KW-1185">Reference proteome</keyword>
<dbReference type="EMBL" id="FMAG01000009">
    <property type="protein sequence ID" value="SCB46519.1"/>
    <property type="molecule type" value="Genomic_DNA"/>
</dbReference>
<sequence>MRGSYPHSRHLATQANGGIILPSLRYLLVGISTRESEPSGDHRNGMATQIALFNHKGGVSKTTTAFNLGYKLAQKGKKVLLVDCDPQCNLTGMFLGFTGADEISKIYDQPGIRNIRAGLAPAFESKPIPLAPVICESLPNEPNLLLLPGHIGLAEYETTLGIAQELSGSLPTLQNLPGAMSHLFQITAKHYGVDLILVDMSPSLGPINQNLLTTSNFFLVPMAPDYFSVMATDSLAAVLPKWKDWLVKALNTRVLQDATYPLPHVSPKFLGTIIQKYRLRSGNTPSTAFQKWIDDIEKKVVEVLIPVLREKDMLLPVEAYAKAGLKVGEPLLQMSDFNGLIAQSQKHSAPVFALTDEQLEQTGIVLERTKRSMEQFDKLFSEAADRVIALVNY</sequence>
<reference evidence="3" key="1">
    <citation type="submission" date="2016-08" db="EMBL/GenBank/DDBJ databases">
        <authorList>
            <person name="Varghese N."/>
            <person name="Submissions Spin"/>
        </authorList>
    </citation>
    <scope>NUCLEOTIDE SEQUENCE [LARGE SCALE GENOMIC DNA]</scope>
    <source>
        <strain evidence="3">HAMBI 2975</strain>
    </source>
</reference>
<dbReference type="Proteomes" id="UP000199101">
    <property type="component" value="Unassembled WGS sequence"/>
</dbReference>
<dbReference type="PANTHER" id="PTHR13696">
    <property type="entry name" value="P-LOOP CONTAINING NUCLEOSIDE TRIPHOSPHATE HYDROLASE"/>
    <property type="match status" value="1"/>
</dbReference>
<dbReference type="InterPro" id="IPR025669">
    <property type="entry name" value="AAA_dom"/>
</dbReference>
<protein>
    <submittedName>
        <fullName evidence="2">CobQ/CobB/MinD/ParA nucleotide binding domain-containing protein</fullName>
    </submittedName>
</protein>
<organism evidence="2 3">
    <name type="scientific">Rhizobium multihospitium</name>
    <dbReference type="NCBI Taxonomy" id="410764"/>
    <lineage>
        <taxon>Bacteria</taxon>
        <taxon>Pseudomonadati</taxon>
        <taxon>Pseudomonadota</taxon>
        <taxon>Alphaproteobacteria</taxon>
        <taxon>Hyphomicrobiales</taxon>
        <taxon>Rhizobiaceae</taxon>
        <taxon>Rhizobium/Agrobacterium group</taxon>
        <taxon>Rhizobium</taxon>
    </lineage>
</organism>
<evidence type="ECO:0000313" key="3">
    <source>
        <dbReference type="Proteomes" id="UP000199101"/>
    </source>
</evidence>
<dbReference type="InterPro" id="IPR050678">
    <property type="entry name" value="DNA_Partitioning_ATPase"/>
</dbReference>
<gene>
    <name evidence="2" type="ORF">GA0061103_6967</name>
</gene>
<name>A0A1C3X2R5_9HYPH</name>
<dbReference type="Gene3D" id="3.40.50.300">
    <property type="entry name" value="P-loop containing nucleotide triphosphate hydrolases"/>
    <property type="match status" value="1"/>
</dbReference>
<evidence type="ECO:0000313" key="2">
    <source>
        <dbReference type="EMBL" id="SCB46519.1"/>
    </source>
</evidence>
<dbReference type="InterPro" id="IPR027417">
    <property type="entry name" value="P-loop_NTPase"/>
</dbReference>
<dbReference type="AlphaFoldDB" id="A0A1C3X2R5"/>
<dbReference type="Pfam" id="PF13614">
    <property type="entry name" value="AAA_31"/>
    <property type="match status" value="1"/>
</dbReference>